<dbReference type="WBParaSite" id="Bm12894.1">
    <property type="protein sequence ID" value="Bm12894.1"/>
    <property type="gene ID" value="WBGene00233155"/>
</dbReference>
<reference evidence="2 4" key="1">
    <citation type="journal article" date="2007" name="Science">
        <title>Draft genome of the filarial nematode parasite Brugia malayi.</title>
        <authorList>
            <person name="Ghedin E."/>
            <person name="Wang S."/>
            <person name="Spiro D."/>
            <person name="Caler E."/>
            <person name="Zhao Q."/>
            <person name="Crabtree J."/>
            <person name="Allen J.E."/>
            <person name="Delcher A.L."/>
            <person name="Guiliano D.B."/>
            <person name="Miranda-Saavedra D."/>
            <person name="Angiuoli S.V."/>
            <person name="Creasy T."/>
            <person name="Amedeo P."/>
            <person name="Haas B."/>
            <person name="El-Sayed N.M."/>
            <person name="Wortman J.R."/>
            <person name="Feldblyum T."/>
            <person name="Tallon L."/>
            <person name="Schatz M."/>
            <person name="Shumway M."/>
            <person name="Koo H."/>
            <person name="Salzberg S.L."/>
            <person name="Schobel S."/>
            <person name="Pertea M."/>
            <person name="Pop M."/>
            <person name="White O."/>
            <person name="Barton G.J."/>
            <person name="Carlow C.K."/>
            <person name="Crawford M.J."/>
            <person name="Daub J."/>
            <person name="Dimmic M.W."/>
            <person name="Estes C.F."/>
            <person name="Foster J.M."/>
            <person name="Ganatra M."/>
            <person name="Gregory W.F."/>
            <person name="Johnson N.M."/>
            <person name="Jin J."/>
            <person name="Komuniecki R."/>
            <person name="Korf I."/>
            <person name="Kumar S."/>
            <person name="Laney S."/>
            <person name="Li B.W."/>
            <person name="Li W."/>
            <person name="Lindblom T.H."/>
            <person name="Lustigman S."/>
            <person name="Ma D."/>
            <person name="Maina C.V."/>
            <person name="Martin D.M."/>
            <person name="McCarter J.P."/>
            <person name="McReynolds L."/>
            <person name="Mitreva M."/>
            <person name="Nutman T.B."/>
            <person name="Parkinson J."/>
            <person name="Peregrin-Alvarez J.M."/>
            <person name="Poole C."/>
            <person name="Ren Q."/>
            <person name="Saunders L."/>
            <person name="Sluder A.E."/>
            <person name="Smith K."/>
            <person name="Stanke M."/>
            <person name="Unnasch T.R."/>
            <person name="Ware J."/>
            <person name="Wei A.D."/>
            <person name="Weil G."/>
            <person name="Williams D.J."/>
            <person name="Zhang Y."/>
            <person name="Williams S.A."/>
            <person name="Fraser-Liggett C."/>
            <person name="Slatko B."/>
            <person name="Blaxter M.L."/>
            <person name="Scott A.L."/>
        </authorList>
    </citation>
    <scope>NUCLEOTIDE SEQUENCE</scope>
    <source>
        <strain evidence="2 4">FR3</strain>
    </source>
</reference>
<organism evidence="2">
    <name type="scientific">Brugia malayi</name>
    <name type="common">Filarial nematode worm</name>
    <dbReference type="NCBI Taxonomy" id="6279"/>
    <lineage>
        <taxon>Eukaryota</taxon>
        <taxon>Metazoa</taxon>
        <taxon>Ecdysozoa</taxon>
        <taxon>Nematoda</taxon>
        <taxon>Chromadorea</taxon>
        <taxon>Rhabditida</taxon>
        <taxon>Spirurina</taxon>
        <taxon>Spiruromorpha</taxon>
        <taxon>Filarioidea</taxon>
        <taxon>Onchocercidae</taxon>
        <taxon>Brugia</taxon>
    </lineage>
</organism>
<protein>
    <submittedName>
        <fullName evidence="2 5">Bm12894</fullName>
    </submittedName>
</protein>
<evidence type="ECO:0000313" key="5">
    <source>
        <dbReference type="WBParaSite" id="Bm12894.1"/>
    </source>
</evidence>
<dbReference type="EMBL" id="LN857024">
    <property type="protein sequence ID" value="CDQ02461.1"/>
    <property type="molecule type" value="Genomic_DNA"/>
</dbReference>
<name>A0A0J9Y5M9_BRUMA</name>
<feature type="compositionally biased region" description="Acidic residues" evidence="1">
    <location>
        <begin position="1"/>
        <end position="22"/>
    </location>
</feature>
<evidence type="ECO:0000313" key="2">
    <source>
        <dbReference type="EMBL" id="CDQ02461.1"/>
    </source>
</evidence>
<accession>A0A4E9FIX5</accession>
<dbReference type="RefSeq" id="XP_042936381.1">
    <property type="nucleotide sequence ID" value="XM_043080447.1"/>
</dbReference>
<dbReference type="GeneID" id="66057722"/>
<dbReference type="WormBase" id="Bm12894">
    <property type="protein sequence ID" value="BM21168"/>
    <property type="gene ID" value="WBGene00233155"/>
</dbReference>
<dbReference type="EMBL" id="CAAKNF010000194">
    <property type="protein sequence ID" value="VIO96482.1"/>
    <property type="molecule type" value="Genomic_DNA"/>
</dbReference>
<proteinExistence type="predicted"/>
<dbReference type="Proteomes" id="UP000006672">
    <property type="component" value="Unassembled WGS sequence"/>
</dbReference>
<accession>A0A0J9Y5M9</accession>
<dbReference type="AlphaFoldDB" id="A0A0J9Y5M9"/>
<sequence>MTIDGGNDDDDDNDNDDDDDNEKELNEIDAFRAVIGKEKC</sequence>
<dbReference type="CTD" id="66057722"/>
<evidence type="ECO:0000313" key="6">
    <source>
        <dbReference type="WormBase" id="Bm12894"/>
    </source>
</evidence>
<reference evidence="3" key="3">
    <citation type="submission" date="2019-04" db="EMBL/GenBank/DDBJ databases">
        <authorList>
            <person name="Howe K."/>
            <person name="Paulini M."/>
            <person name="Williams G."/>
        </authorList>
    </citation>
    <scope>NUCLEOTIDE SEQUENCE [LARGE SCALE GENOMIC DNA]</scope>
    <source>
        <strain evidence="3">FR3</strain>
    </source>
</reference>
<feature type="compositionally biased region" description="Basic and acidic residues" evidence="1">
    <location>
        <begin position="23"/>
        <end position="40"/>
    </location>
</feature>
<evidence type="ECO:0000256" key="1">
    <source>
        <dbReference type="SAM" id="MobiDB-lite"/>
    </source>
</evidence>
<gene>
    <name evidence="2 5 6" type="ORF">Bm12894</name>
    <name evidence="3" type="ORF">BM_BM12894</name>
    <name evidence="2" type="ORF">BM_Bm12894</name>
</gene>
<dbReference type="KEGG" id="bmy:BM_BM12894"/>
<feature type="region of interest" description="Disordered" evidence="1">
    <location>
        <begin position="1"/>
        <end position="40"/>
    </location>
</feature>
<keyword evidence="4" id="KW-1185">Reference proteome</keyword>
<reference evidence="2" key="2">
    <citation type="submission" date="2012-12" db="EMBL/GenBank/DDBJ databases">
        <authorList>
            <person name="Gao Y.W."/>
            <person name="Fan S.T."/>
            <person name="Sun H.T."/>
            <person name="Wang Z."/>
            <person name="Gao X.L."/>
            <person name="Li Y.G."/>
            <person name="Wang T.C."/>
            <person name="Zhang K."/>
            <person name="Xu W.W."/>
            <person name="Yu Z.J."/>
            <person name="Xia X.Z."/>
        </authorList>
    </citation>
    <scope>NUCLEOTIDE SEQUENCE</scope>
    <source>
        <strain evidence="2">FR3</strain>
    </source>
</reference>
<evidence type="ECO:0000313" key="4">
    <source>
        <dbReference type="Proteomes" id="UP000006672"/>
    </source>
</evidence>
<reference evidence="5" key="4">
    <citation type="submission" date="2019-12" db="UniProtKB">
        <authorList>
            <consortium name="WormBaseParasite"/>
        </authorList>
    </citation>
    <scope>IDENTIFICATION</scope>
</reference>
<evidence type="ECO:0000313" key="3">
    <source>
        <dbReference type="EMBL" id="VIO96482.1"/>
    </source>
</evidence>